<dbReference type="GO" id="GO:0008652">
    <property type="term" value="P:amino acid biosynthetic process"/>
    <property type="evidence" value="ECO:0007669"/>
    <property type="project" value="UniProtKB-KW"/>
</dbReference>
<keyword evidence="6 8" id="KW-0057">Aromatic amino acid biosynthesis</keyword>
<comment type="caution">
    <text evidence="10">The sequence shown here is derived from an EMBL/GenBank/DDBJ whole genome shotgun (WGS) entry which is preliminary data.</text>
</comment>
<keyword evidence="4 8" id="KW-0028">Amino-acid biosynthesis</keyword>
<dbReference type="EC" id="2.5.1.19" evidence="8"/>
<dbReference type="Pfam" id="PF00275">
    <property type="entry name" value="EPSP_synthase"/>
    <property type="match status" value="1"/>
</dbReference>
<evidence type="ECO:0000313" key="11">
    <source>
        <dbReference type="Proteomes" id="UP000018733"/>
    </source>
</evidence>
<dbReference type="HOGENOM" id="CLU_024321_0_0_4"/>
<dbReference type="InterPro" id="IPR023193">
    <property type="entry name" value="EPSP_synthase_CS"/>
</dbReference>
<dbReference type="GO" id="GO:0005737">
    <property type="term" value="C:cytoplasm"/>
    <property type="evidence" value="ECO:0007669"/>
    <property type="project" value="UniProtKB-SubCell"/>
</dbReference>
<dbReference type="PANTHER" id="PTHR21090">
    <property type="entry name" value="AROM/DEHYDROQUINATE SYNTHASE"/>
    <property type="match status" value="1"/>
</dbReference>
<keyword evidence="3 8" id="KW-0963">Cytoplasm</keyword>
<comment type="similarity">
    <text evidence="2 8">Belongs to the EPSP synthase family.</text>
</comment>
<keyword evidence="11" id="KW-1185">Reference proteome</keyword>
<organism evidence="10 11">
    <name type="scientific">Advenella kashmirensis W13003</name>
    <dbReference type="NCBI Taxonomy" id="1424334"/>
    <lineage>
        <taxon>Bacteria</taxon>
        <taxon>Pseudomonadati</taxon>
        <taxon>Pseudomonadota</taxon>
        <taxon>Betaproteobacteria</taxon>
        <taxon>Burkholderiales</taxon>
        <taxon>Alcaligenaceae</taxon>
    </lineage>
</organism>
<feature type="binding site" evidence="8">
    <location>
        <position position="29"/>
    </location>
    <ligand>
        <name>3-phosphoshikimate</name>
        <dbReference type="ChEBI" id="CHEBI:145989"/>
    </ligand>
</feature>
<feature type="domain" description="Enolpyruvate transferase" evidence="9">
    <location>
        <begin position="15"/>
        <end position="431"/>
    </location>
</feature>
<dbReference type="eggNOG" id="COG0128">
    <property type="taxonomic scope" value="Bacteria"/>
</dbReference>
<evidence type="ECO:0000256" key="3">
    <source>
        <dbReference type="ARBA" id="ARBA00022490"/>
    </source>
</evidence>
<evidence type="ECO:0000256" key="2">
    <source>
        <dbReference type="ARBA" id="ARBA00009948"/>
    </source>
</evidence>
<dbReference type="Gene3D" id="3.65.10.10">
    <property type="entry name" value="Enolpyruvate transferase domain"/>
    <property type="match status" value="2"/>
</dbReference>
<dbReference type="PATRIC" id="fig|1424334.3.peg.2689"/>
<dbReference type="UniPathway" id="UPA00053">
    <property type="reaction ID" value="UER00089"/>
</dbReference>
<feature type="binding site" evidence="8">
    <location>
        <position position="24"/>
    </location>
    <ligand>
        <name>phosphoenolpyruvate</name>
        <dbReference type="ChEBI" id="CHEBI:58702"/>
    </ligand>
</feature>
<reference evidence="10 11" key="1">
    <citation type="journal article" date="2014" name="Genome Announc.">
        <title>Draft Genome Sequence of Advenella kashmirensis Strain W13003, a Polycyclic Aromatic Hydrocarbon-Degrading Bacterium.</title>
        <authorList>
            <person name="Wang X."/>
            <person name="Jin D."/>
            <person name="Zhou L."/>
            <person name="Wu L."/>
            <person name="An W."/>
            <person name="Zhao L."/>
        </authorList>
    </citation>
    <scope>NUCLEOTIDE SEQUENCE [LARGE SCALE GENOMIC DNA]</scope>
    <source>
        <strain evidence="10 11">W13003</strain>
    </source>
</reference>
<feature type="binding site" evidence="8">
    <location>
        <position position="24"/>
    </location>
    <ligand>
        <name>3-phosphoshikimate</name>
        <dbReference type="ChEBI" id="CHEBI:145989"/>
    </ligand>
</feature>
<dbReference type="InterPro" id="IPR006264">
    <property type="entry name" value="EPSP_synthase"/>
</dbReference>
<feature type="binding site" evidence="8">
    <location>
        <position position="171"/>
    </location>
    <ligand>
        <name>3-phosphoshikimate</name>
        <dbReference type="ChEBI" id="CHEBI:145989"/>
    </ligand>
</feature>
<protein>
    <recommendedName>
        <fullName evidence="8">3-phosphoshikimate 1-carboxyvinyltransferase</fullName>
        <ecNumber evidence="8">2.5.1.19</ecNumber>
    </recommendedName>
    <alternativeName>
        <fullName evidence="8">5-enolpyruvylshikimate-3-phosphate synthase</fullName>
        <shortName evidence="8">EPSP synthase</shortName>
        <shortName evidence="8">EPSPS</shortName>
    </alternativeName>
</protein>
<evidence type="ECO:0000313" key="10">
    <source>
        <dbReference type="EMBL" id="ETF01780.1"/>
    </source>
</evidence>
<comment type="subunit">
    <text evidence="8">Monomer.</text>
</comment>
<dbReference type="PIRSF" id="PIRSF000505">
    <property type="entry name" value="EPSPS"/>
    <property type="match status" value="1"/>
</dbReference>
<evidence type="ECO:0000259" key="9">
    <source>
        <dbReference type="Pfam" id="PF00275"/>
    </source>
</evidence>
<comment type="caution">
    <text evidence="8">Lacks conserved residue(s) required for the propagation of feature annotation.</text>
</comment>
<dbReference type="InterPro" id="IPR036968">
    <property type="entry name" value="Enolpyruvate_Tfrase_sf"/>
</dbReference>
<feature type="binding site" evidence="8">
    <location>
        <position position="355"/>
    </location>
    <ligand>
        <name>phosphoenolpyruvate</name>
        <dbReference type="ChEBI" id="CHEBI:58702"/>
    </ligand>
</feature>
<comment type="catalytic activity">
    <reaction evidence="7">
        <text>3-phosphoshikimate + phosphoenolpyruvate = 5-O-(1-carboxyvinyl)-3-phosphoshikimate + phosphate</text>
        <dbReference type="Rhea" id="RHEA:21256"/>
        <dbReference type="ChEBI" id="CHEBI:43474"/>
        <dbReference type="ChEBI" id="CHEBI:57701"/>
        <dbReference type="ChEBI" id="CHEBI:58702"/>
        <dbReference type="ChEBI" id="CHEBI:145989"/>
        <dbReference type="EC" id="2.5.1.19"/>
    </reaction>
    <physiologicalReaction direction="left-to-right" evidence="7">
        <dbReference type="Rhea" id="RHEA:21257"/>
    </physiologicalReaction>
</comment>
<dbReference type="GO" id="GO:0009423">
    <property type="term" value="P:chorismate biosynthetic process"/>
    <property type="evidence" value="ECO:0007669"/>
    <property type="project" value="UniProtKB-UniRule"/>
</dbReference>
<feature type="binding site" evidence="8">
    <location>
        <position position="424"/>
    </location>
    <ligand>
        <name>phosphoenolpyruvate</name>
        <dbReference type="ChEBI" id="CHEBI:58702"/>
    </ligand>
</feature>
<evidence type="ECO:0000256" key="1">
    <source>
        <dbReference type="ARBA" id="ARBA00004811"/>
    </source>
</evidence>
<feature type="binding site" evidence="8">
    <location>
        <position position="172"/>
    </location>
    <ligand>
        <name>phosphoenolpyruvate</name>
        <dbReference type="ChEBI" id="CHEBI:58702"/>
    </ligand>
</feature>
<feature type="binding site" evidence="8">
    <location>
        <position position="172"/>
    </location>
    <ligand>
        <name>3-phosphoshikimate</name>
        <dbReference type="ChEBI" id="CHEBI:145989"/>
    </ligand>
</feature>
<dbReference type="EMBL" id="AYXT01000010">
    <property type="protein sequence ID" value="ETF01780.1"/>
    <property type="molecule type" value="Genomic_DNA"/>
</dbReference>
<dbReference type="SUPFAM" id="SSF55205">
    <property type="entry name" value="EPT/RTPC-like"/>
    <property type="match status" value="1"/>
</dbReference>
<evidence type="ECO:0000256" key="4">
    <source>
        <dbReference type="ARBA" id="ARBA00022605"/>
    </source>
</evidence>
<evidence type="ECO:0000256" key="7">
    <source>
        <dbReference type="ARBA" id="ARBA00044633"/>
    </source>
</evidence>
<dbReference type="CDD" id="cd01556">
    <property type="entry name" value="EPSP_synthase"/>
    <property type="match status" value="1"/>
</dbReference>
<feature type="binding site" evidence="8">
    <location>
        <position position="170"/>
    </location>
    <ligand>
        <name>3-phosphoshikimate</name>
        <dbReference type="ChEBI" id="CHEBI:145989"/>
    </ligand>
</feature>
<dbReference type="PROSITE" id="PS00104">
    <property type="entry name" value="EPSP_SYNTHASE_1"/>
    <property type="match status" value="1"/>
</dbReference>
<comment type="pathway">
    <text evidence="1 8">Metabolic intermediate biosynthesis; chorismate biosynthesis; chorismate from D-erythrose 4-phosphate and phosphoenolpyruvate: step 6/7.</text>
</comment>
<feature type="binding site" evidence="8">
    <location>
        <position position="95"/>
    </location>
    <ligand>
        <name>phosphoenolpyruvate</name>
        <dbReference type="ChEBI" id="CHEBI:58702"/>
    </ligand>
</feature>
<comment type="function">
    <text evidence="8">Catalyzes the transfer of the enolpyruvyl moiety of phosphoenolpyruvate (PEP) to the 5-hydroxyl of shikimate-3-phosphate (S3P) to produce enolpyruvyl shikimate-3-phosphate and inorganic phosphate.</text>
</comment>
<feature type="active site" description="Proton acceptor" evidence="8">
    <location>
        <position position="324"/>
    </location>
</feature>
<dbReference type="OrthoDB" id="9809920at2"/>
<dbReference type="FunFam" id="3.65.10.10:FF:000005">
    <property type="entry name" value="3-phosphoshikimate 1-carboxyvinyltransferase"/>
    <property type="match status" value="1"/>
</dbReference>
<evidence type="ECO:0000256" key="8">
    <source>
        <dbReference type="HAMAP-Rule" id="MF_00210"/>
    </source>
</evidence>
<dbReference type="GO" id="GO:0003866">
    <property type="term" value="F:3-phosphoshikimate 1-carboxyvinyltransferase activity"/>
    <property type="evidence" value="ECO:0007669"/>
    <property type="project" value="UniProtKB-UniRule"/>
</dbReference>
<dbReference type="Proteomes" id="UP000018733">
    <property type="component" value="Unassembled WGS sequence"/>
</dbReference>
<accession>V8QR41</accession>
<name>V8QR41_9BURK</name>
<evidence type="ECO:0000256" key="6">
    <source>
        <dbReference type="ARBA" id="ARBA00023141"/>
    </source>
</evidence>
<keyword evidence="5 8" id="KW-0808">Transferase</keyword>
<feature type="binding site" evidence="8">
    <location>
        <position position="123"/>
    </location>
    <ligand>
        <name>phosphoenolpyruvate</name>
        <dbReference type="ChEBI" id="CHEBI:58702"/>
    </ligand>
</feature>
<comment type="subcellular location">
    <subcellularLocation>
        <location evidence="8">Cytoplasm</location>
    </subcellularLocation>
</comment>
<feature type="binding site" evidence="8">
    <location>
        <position position="324"/>
    </location>
    <ligand>
        <name>3-phosphoshikimate</name>
        <dbReference type="ChEBI" id="CHEBI:145989"/>
    </ligand>
</feature>
<evidence type="ECO:0000256" key="5">
    <source>
        <dbReference type="ARBA" id="ARBA00022679"/>
    </source>
</evidence>
<dbReference type="STRING" id="1424334.W822_13405"/>
<gene>
    <name evidence="8" type="primary">aroA</name>
    <name evidence="10" type="ORF">W822_13405</name>
</gene>
<feature type="binding site" evidence="8">
    <location>
        <position position="351"/>
    </location>
    <ligand>
        <name>3-phosphoshikimate</name>
        <dbReference type="ChEBI" id="CHEBI:145989"/>
    </ligand>
</feature>
<dbReference type="PANTHER" id="PTHR21090:SF5">
    <property type="entry name" value="PENTAFUNCTIONAL AROM POLYPEPTIDE"/>
    <property type="match status" value="1"/>
</dbReference>
<dbReference type="AlphaFoldDB" id="V8QR41"/>
<proteinExistence type="inferred from homology"/>
<dbReference type="InterPro" id="IPR001986">
    <property type="entry name" value="Enolpyruvate_Tfrase_dom"/>
</dbReference>
<dbReference type="HAMAP" id="MF_00210">
    <property type="entry name" value="EPSP_synth"/>
    <property type="match status" value="1"/>
</dbReference>
<feature type="binding site" evidence="8">
    <location>
        <position position="25"/>
    </location>
    <ligand>
        <name>3-phosphoshikimate</name>
        <dbReference type="ChEBI" id="CHEBI:145989"/>
    </ligand>
</feature>
<feature type="binding site" evidence="8">
    <location>
        <position position="202"/>
    </location>
    <ligand>
        <name>3-phosphoshikimate</name>
        <dbReference type="ChEBI" id="CHEBI:145989"/>
    </ligand>
</feature>
<sequence>MSQETHYLPPAALASGQMTLPGSKSISNRVLLLAALSEGSTRIEGLLDSDDTRVMLAALRTLGLQIDDCGDNQVVVHGKGHFPQAQADLFLGNAGTAFRPLTAALAVAGGQYRLHGVPRMHERPVGDLVTALQAIGAQISYEGQVGYPPLQISPGPLHIDGPIPIQGTVSSQFLTAFLMAAPMLAAKTGRDVVLQVQGELISRPYIAITLQLMARFGVKVVQEDWQRFTIAADSRYTAPETIHIEGDASSASYFLALGLLGQGPVQINGVGRDSIQGDIAFAHFIERLGAKVTFRDQALVVERAGSVTEQPLPAFDEDFNLIPDAAMTAAVLALYADGPCTLRNIASWRVKETDRIHAMHTELSKLGATVASGPDWIRITPPAPGQWQTASIGTYDDHRMAMCFSLAVFGPVGVTILDPGCVSKTFPDYFQVYASLLETQKVAS</sequence>
<feature type="binding site" evidence="8">
    <location>
        <position position="399"/>
    </location>
    <ligand>
        <name>phosphoenolpyruvate</name>
        <dbReference type="ChEBI" id="CHEBI:58702"/>
    </ligand>
</feature>
<dbReference type="GO" id="GO:0009073">
    <property type="term" value="P:aromatic amino acid family biosynthetic process"/>
    <property type="evidence" value="ECO:0007669"/>
    <property type="project" value="UniProtKB-KW"/>
</dbReference>
<dbReference type="RefSeq" id="WP_024005636.1">
    <property type="nucleotide sequence ID" value="NZ_KI650980.1"/>
</dbReference>
<dbReference type="NCBIfam" id="TIGR01356">
    <property type="entry name" value="aroA"/>
    <property type="match status" value="1"/>
</dbReference>
<dbReference type="PROSITE" id="PS00885">
    <property type="entry name" value="EPSP_SYNTHASE_2"/>
    <property type="match status" value="1"/>
</dbReference>
<dbReference type="InterPro" id="IPR013792">
    <property type="entry name" value="RNA3'P_cycl/enolpyr_Trfase_a/b"/>
</dbReference>